<dbReference type="PANTHER" id="PTHR32182:SF23">
    <property type="entry name" value="ATP BINDING PROTEIN"/>
    <property type="match status" value="1"/>
</dbReference>
<dbReference type="AlphaFoldDB" id="A0A7Z9BKJ3"/>
<dbReference type="PANTHER" id="PTHR32182">
    <property type="entry name" value="DNA REPLICATION AND REPAIR PROTEIN RECF"/>
    <property type="match status" value="1"/>
</dbReference>
<reference evidence="2" key="1">
    <citation type="submission" date="2019-10" db="EMBL/GenBank/DDBJ databases">
        <authorList>
            <consortium name="Genoscope - CEA"/>
            <person name="William W."/>
        </authorList>
    </citation>
    <scope>NUCLEOTIDE SEQUENCE [LARGE SCALE GENOMIC DNA]</scope>
    <source>
        <strain evidence="2">BBR_PRJEB10992</strain>
    </source>
</reference>
<dbReference type="RefSeq" id="WP_083618905.1">
    <property type="nucleotide sequence ID" value="NZ_LR734846.1"/>
</dbReference>
<evidence type="ECO:0000259" key="1">
    <source>
        <dbReference type="Pfam" id="PF13304"/>
    </source>
</evidence>
<dbReference type="Gene3D" id="3.40.50.300">
    <property type="entry name" value="P-loop containing nucleotide triphosphate hydrolases"/>
    <property type="match status" value="2"/>
</dbReference>
<sequence length="409" mass="46861">MLKELHLKLVGPSPKLDVELSDRLNIFTGDNGLGKTFLLDIAWWVLTGSWADRPAFPQREREQIPEITCYLNNRTESKPDRSYFDFSTLKWGSFQMSYQLRGLVIYAHANGGFSVLDPARKRKGVYNFTPNKLWDGLRTDGKVLCNGLIQDWVSWQRQPDQTTFKLLSDVIRQLSPHPGEGIEPGEPTRVSVEDIRDIPTINLPYGNVPIIYASAGMKRILGLAYVLVWTWYEHTQASKLRNQSPLDQIVLLMDEVESHLHPRWQRAILPAILKVLTGLQEQTKIQALVTTHSPLVLASVEPIFDQETDRLFLFQLESQKVTLNEIPWCKQGDTIGWLTSDIFGLKQARSIEAEKAIEAAEAWMRSDNMNAFPDYLKTSEQIHQQLMQLLPGHDPFWPRWIIKMEASQG</sequence>
<dbReference type="EMBL" id="CZCU02000101">
    <property type="protein sequence ID" value="VXD14631.1"/>
    <property type="molecule type" value="Genomic_DNA"/>
</dbReference>
<accession>A0A7Z9BKJ3</accession>
<name>A0A7Z9BKJ3_9CYAN</name>
<dbReference type="SUPFAM" id="SSF52540">
    <property type="entry name" value="P-loop containing nucleoside triphosphate hydrolases"/>
    <property type="match status" value="1"/>
</dbReference>
<dbReference type="CDD" id="cd00267">
    <property type="entry name" value="ABC_ATPase"/>
    <property type="match status" value="1"/>
</dbReference>
<dbReference type="InterPro" id="IPR003959">
    <property type="entry name" value="ATPase_AAA_core"/>
</dbReference>
<dbReference type="GO" id="GO:0016887">
    <property type="term" value="F:ATP hydrolysis activity"/>
    <property type="evidence" value="ECO:0007669"/>
    <property type="project" value="InterPro"/>
</dbReference>
<dbReference type="Pfam" id="PF13304">
    <property type="entry name" value="AAA_21"/>
    <property type="match status" value="1"/>
</dbReference>
<feature type="domain" description="ATPase AAA-type core" evidence="1">
    <location>
        <begin position="208"/>
        <end position="298"/>
    </location>
</feature>
<comment type="caution">
    <text evidence="2">The sequence shown here is derived from an EMBL/GenBank/DDBJ whole genome shotgun (WGS) entry which is preliminary data.</text>
</comment>
<organism evidence="2 3">
    <name type="scientific">Planktothrix serta PCC 8927</name>
    <dbReference type="NCBI Taxonomy" id="671068"/>
    <lineage>
        <taxon>Bacteria</taxon>
        <taxon>Bacillati</taxon>
        <taxon>Cyanobacteriota</taxon>
        <taxon>Cyanophyceae</taxon>
        <taxon>Oscillatoriophycideae</taxon>
        <taxon>Oscillatoriales</taxon>
        <taxon>Microcoleaceae</taxon>
        <taxon>Planktothrix</taxon>
    </lineage>
</organism>
<dbReference type="GO" id="GO:0005524">
    <property type="term" value="F:ATP binding"/>
    <property type="evidence" value="ECO:0007669"/>
    <property type="project" value="InterPro"/>
</dbReference>
<dbReference type="OrthoDB" id="9784297at2"/>
<dbReference type="Proteomes" id="UP000184550">
    <property type="component" value="Unassembled WGS sequence"/>
</dbReference>
<proteinExistence type="predicted"/>
<protein>
    <recommendedName>
        <fullName evidence="1">ATPase AAA-type core domain-containing protein</fullName>
    </recommendedName>
</protein>
<dbReference type="InterPro" id="IPR027417">
    <property type="entry name" value="P-loop_NTPase"/>
</dbReference>
<gene>
    <name evidence="2" type="ORF">PL8927_290025</name>
</gene>
<keyword evidence="3" id="KW-1185">Reference proteome</keyword>
<evidence type="ECO:0000313" key="2">
    <source>
        <dbReference type="EMBL" id="VXD14631.1"/>
    </source>
</evidence>
<dbReference type="GO" id="GO:0000731">
    <property type="term" value="P:DNA synthesis involved in DNA repair"/>
    <property type="evidence" value="ECO:0007669"/>
    <property type="project" value="TreeGrafter"/>
</dbReference>
<evidence type="ECO:0000313" key="3">
    <source>
        <dbReference type="Proteomes" id="UP000184550"/>
    </source>
</evidence>
<dbReference type="GO" id="GO:0006302">
    <property type="term" value="P:double-strand break repair"/>
    <property type="evidence" value="ECO:0007669"/>
    <property type="project" value="TreeGrafter"/>
</dbReference>